<protein>
    <submittedName>
        <fullName evidence="1">Uncharacterized protein</fullName>
    </submittedName>
</protein>
<proteinExistence type="predicted"/>
<comment type="caution">
    <text evidence="1">The sequence shown here is derived from an EMBL/GenBank/DDBJ whole genome shotgun (WGS) entry which is preliminary data.</text>
</comment>
<accession>A0ACB8ZTN7</accession>
<dbReference type="Proteomes" id="UP001055811">
    <property type="component" value="Linkage Group LG08"/>
</dbReference>
<name>A0ACB8ZTN7_CICIN</name>
<reference evidence="1 2" key="2">
    <citation type="journal article" date="2022" name="Mol. Ecol. Resour.">
        <title>The genomes of chicory, endive, great burdock and yacon provide insights into Asteraceae paleo-polyploidization history and plant inulin production.</title>
        <authorList>
            <person name="Fan W."/>
            <person name="Wang S."/>
            <person name="Wang H."/>
            <person name="Wang A."/>
            <person name="Jiang F."/>
            <person name="Liu H."/>
            <person name="Zhao H."/>
            <person name="Xu D."/>
            <person name="Zhang Y."/>
        </authorList>
    </citation>
    <scope>NUCLEOTIDE SEQUENCE [LARGE SCALE GENOMIC DNA]</scope>
    <source>
        <strain evidence="2">cv. Punajuju</strain>
        <tissue evidence="1">Leaves</tissue>
    </source>
</reference>
<evidence type="ECO:0000313" key="2">
    <source>
        <dbReference type="Proteomes" id="UP001055811"/>
    </source>
</evidence>
<reference evidence="2" key="1">
    <citation type="journal article" date="2022" name="Mol. Ecol. Resour.">
        <title>The genomes of chicory, endive, great burdock and yacon provide insights into Asteraceae palaeo-polyploidization history and plant inulin production.</title>
        <authorList>
            <person name="Fan W."/>
            <person name="Wang S."/>
            <person name="Wang H."/>
            <person name="Wang A."/>
            <person name="Jiang F."/>
            <person name="Liu H."/>
            <person name="Zhao H."/>
            <person name="Xu D."/>
            <person name="Zhang Y."/>
        </authorList>
    </citation>
    <scope>NUCLEOTIDE SEQUENCE [LARGE SCALE GENOMIC DNA]</scope>
    <source>
        <strain evidence="2">cv. Punajuju</strain>
    </source>
</reference>
<gene>
    <name evidence="1" type="ORF">L2E82_45197</name>
</gene>
<keyword evidence="2" id="KW-1185">Reference proteome</keyword>
<evidence type="ECO:0000313" key="1">
    <source>
        <dbReference type="EMBL" id="KAI3700563.1"/>
    </source>
</evidence>
<sequence>MYTLDPFEKLIKATTLEIPQEHGTIPNKEPSRTLAMVLYQCPLSNPSLAIDIDLEVVYEMEADIELIQPKNPPSTDEPSKTTQYESVDTDFPDLPFVATKINDLVLILENQENTIETTGKMMGYLVETLSMYDELIQEKFEDLSRRHLESR</sequence>
<organism evidence="1 2">
    <name type="scientific">Cichorium intybus</name>
    <name type="common">Chicory</name>
    <dbReference type="NCBI Taxonomy" id="13427"/>
    <lineage>
        <taxon>Eukaryota</taxon>
        <taxon>Viridiplantae</taxon>
        <taxon>Streptophyta</taxon>
        <taxon>Embryophyta</taxon>
        <taxon>Tracheophyta</taxon>
        <taxon>Spermatophyta</taxon>
        <taxon>Magnoliopsida</taxon>
        <taxon>eudicotyledons</taxon>
        <taxon>Gunneridae</taxon>
        <taxon>Pentapetalae</taxon>
        <taxon>asterids</taxon>
        <taxon>campanulids</taxon>
        <taxon>Asterales</taxon>
        <taxon>Asteraceae</taxon>
        <taxon>Cichorioideae</taxon>
        <taxon>Cichorieae</taxon>
        <taxon>Cichoriinae</taxon>
        <taxon>Cichorium</taxon>
    </lineage>
</organism>
<dbReference type="EMBL" id="CM042016">
    <property type="protein sequence ID" value="KAI3700563.1"/>
    <property type="molecule type" value="Genomic_DNA"/>
</dbReference>